<dbReference type="Gene3D" id="3.40.50.300">
    <property type="entry name" value="P-loop containing nucleotide triphosphate hydrolases"/>
    <property type="match status" value="1"/>
</dbReference>
<evidence type="ECO:0000259" key="3">
    <source>
        <dbReference type="PROSITE" id="PS50893"/>
    </source>
</evidence>
<gene>
    <name evidence="4" type="ORF">DCMF_13210</name>
</gene>
<dbReference type="AlphaFoldDB" id="A0A3G1KT33"/>
<name>A0A3G1KT33_FORW1</name>
<dbReference type="CDD" id="cd03230">
    <property type="entry name" value="ABC_DR_subfamily_A"/>
    <property type="match status" value="1"/>
</dbReference>
<keyword evidence="5" id="KW-1185">Reference proteome</keyword>
<protein>
    <recommendedName>
        <fullName evidence="3">ABC transporter domain-containing protein</fullName>
    </recommendedName>
</protein>
<evidence type="ECO:0000256" key="2">
    <source>
        <dbReference type="ARBA" id="ARBA00022840"/>
    </source>
</evidence>
<dbReference type="RefSeq" id="WP_148134843.1">
    <property type="nucleotide sequence ID" value="NZ_CP017634.1"/>
</dbReference>
<dbReference type="Pfam" id="PF00005">
    <property type="entry name" value="ABC_tran"/>
    <property type="match status" value="1"/>
</dbReference>
<keyword evidence="2" id="KW-0067">ATP-binding</keyword>
<dbReference type="GO" id="GO:0016887">
    <property type="term" value="F:ATP hydrolysis activity"/>
    <property type="evidence" value="ECO:0007669"/>
    <property type="project" value="InterPro"/>
</dbReference>
<accession>A0A3G1KT33</accession>
<dbReference type="Proteomes" id="UP000323521">
    <property type="component" value="Chromosome"/>
</dbReference>
<evidence type="ECO:0000313" key="5">
    <source>
        <dbReference type="Proteomes" id="UP000323521"/>
    </source>
</evidence>
<dbReference type="InterPro" id="IPR003593">
    <property type="entry name" value="AAA+_ATPase"/>
</dbReference>
<keyword evidence="1" id="KW-0547">Nucleotide-binding</keyword>
<dbReference type="InterPro" id="IPR003439">
    <property type="entry name" value="ABC_transporter-like_ATP-bd"/>
</dbReference>
<dbReference type="EMBL" id="CP017634">
    <property type="protein sequence ID" value="ATW25587.1"/>
    <property type="molecule type" value="Genomic_DNA"/>
</dbReference>
<proteinExistence type="predicted"/>
<dbReference type="KEGG" id="fwa:DCMF_13210"/>
<dbReference type="GO" id="GO:0005524">
    <property type="term" value="F:ATP binding"/>
    <property type="evidence" value="ECO:0007669"/>
    <property type="project" value="UniProtKB-KW"/>
</dbReference>
<dbReference type="PROSITE" id="PS50893">
    <property type="entry name" value="ABC_TRANSPORTER_2"/>
    <property type="match status" value="1"/>
</dbReference>
<feature type="domain" description="ABC transporter" evidence="3">
    <location>
        <begin position="2"/>
        <end position="227"/>
    </location>
</feature>
<dbReference type="PANTHER" id="PTHR43158:SF10">
    <property type="entry name" value="ABC TRANSPORTER ATP-BINDING PROTEIN YTRB"/>
    <property type="match status" value="1"/>
</dbReference>
<dbReference type="OrthoDB" id="9804819at2"/>
<dbReference type="SUPFAM" id="SSF52540">
    <property type="entry name" value="P-loop containing nucleoside triphosphate hydrolases"/>
    <property type="match status" value="1"/>
</dbReference>
<evidence type="ECO:0000313" key="4">
    <source>
        <dbReference type="EMBL" id="ATW25587.1"/>
    </source>
</evidence>
<dbReference type="SMART" id="SM00382">
    <property type="entry name" value="AAA"/>
    <property type="match status" value="1"/>
</dbReference>
<reference evidence="4 5" key="1">
    <citation type="submission" date="2016-10" db="EMBL/GenBank/DDBJ databases">
        <title>Complete Genome Sequence of Peptococcaceae strain DCMF.</title>
        <authorList>
            <person name="Edwards R.J."/>
            <person name="Holland S.I."/>
            <person name="Deshpande N.P."/>
            <person name="Wong Y.K."/>
            <person name="Ertan H."/>
            <person name="Manefield M."/>
            <person name="Russell T.L."/>
            <person name="Lee M.J."/>
        </authorList>
    </citation>
    <scope>NUCLEOTIDE SEQUENCE [LARGE SCALE GENOMIC DNA]</scope>
    <source>
        <strain evidence="4 5">DCMF</strain>
    </source>
</reference>
<dbReference type="PANTHER" id="PTHR43158">
    <property type="entry name" value="SKFA PEPTIDE EXPORT ATP-BINDING PROTEIN SKFE"/>
    <property type="match status" value="1"/>
</dbReference>
<dbReference type="InterPro" id="IPR027417">
    <property type="entry name" value="P-loop_NTPase"/>
</dbReference>
<evidence type="ECO:0000256" key="1">
    <source>
        <dbReference type="ARBA" id="ARBA00022741"/>
    </source>
</evidence>
<sequence>MIAIEHVTKKYGKTPAIEDVTCTIAAGSIYGLIGYNGAGKTTLLKTIAGIYRPEEGRVIIDGRPVYENEELKQRLFIMTEELYFLPQATLHTMGRFYKGYYPNWNDRTFERLLAIFNLDPAMKISGFSKGMQRQAGILLALSTRPRYLLLDEAFDGLDLAKRNLMKKLLERYVKEKNAIVIISSHNLREMEGMIHNVGMIKDRRLFFHSSVAELKRSRVKCRFSCALDLTEGDLQGAGLRILHQEDGFYTCIAEGDGAVVQACITSLGGENIQVLPMTLEDFFLNEKEPETYDLEDLF</sequence>
<organism evidence="4 5">
    <name type="scientific">Formimonas warabiya</name>
    <dbReference type="NCBI Taxonomy" id="1761012"/>
    <lineage>
        <taxon>Bacteria</taxon>
        <taxon>Bacillati</taxon>
        <taxon>Bacillota</taxon>
        <taxon>Clostridia</taxon>
        <taxon>Eubacteriales</taxon>
        <taxon>Peptococcaceae</taxon>
        <taxon>Candidatus Formimonas</taxon>
    </lineage>
</organism>